<dbReference type="EMBL" id="AZAC01000004">
    <property type="protein sequence ID" value="KIX15133.1"/>
    <property type="molecule type" value="Genomic_DNA"/>
</dbReference>
<keyword evidence="13" id="KW-1185">Reference proteome</keyword>
<dbReference type="CDD" id="cd01998">
    <property type="entry name" value="MnmA_TRMU-like"/>
    <property type="match status" value="1"/>
</dbReference>
<feature type="binding site" evidence="9">
    <location>
        <position position="114"/>
    </location>
    <ligand>
        <name>ATP</name>
        <dbReference type="ChEBI" id="CHEBI:30616"/>
    </ligand>
</feature>
<evidence type="ECO:0000313" key="13">
    <source>
        <dbReference type="Proteomes" id="UP000032233"/>
    </source>
</evidence>
<dbReference type="Gene3D" id="3.40.50.620">
    <property type="entry name" value="HUPs"/>
    <property type="match status" value="1"/>
</dbReference>
<evidence type="ECO:0000256" key="7">
    <source>
        <dbReference type="ARBA" id="ARBA00023157"/>
    </source>
</evidence>
<feature type="site" description="Interaction with tRNA" evidence="9">
    <location>
        <position position="319"/>
    </location>
</feature>
<proteinExistence type="inferred from homology"/>
<dbReference type="InterPro" id="IPR023382">
    <property type="entry name" value="MnmA-like_central_sf"/>
</dbReference>
<dbReference type="Gene3D" id="2.30.30.280">
    <property type="entry name" value="Adenine nucleotide alpha hydrolases-like domains"/>
    <property type="match status" value="1"/>
</dbReference>
<comment type="caution">
    <text evidence="12">The sequence shown here is derived from an EMBL/GenBank/DDBJ whole genome shotgun (WGS) entry which is preliminary data.</text>
</comment>
<keyword evidence="7" id="KW-1015">Disulfide bond</keyword>
<dbReference type="OrthoDB" id="9800696at2"/>
<comment type="catalytic activity">
    <reaction evidence="8 9">
        <text>S-sulfanyl-L-cysteinyl-[protein] + uridine(34) in tRNA + AH2 + ATP = 2-thiouridine(34) in tRNA + L-cysteinyl-[protein] + A + AMP + diphosphate + H(+)</text>
        <dbReference type="Rhea" id="RHEA:47032"/>
        <dbReference type="Rhea" id="RHEA-COMP:10131"/>
        <dbReference type="Rhea" id="RHEA-COMP:11726"/>
        <dbReference type="Rhea" id="RHEA-COMP:11727"/>
        <dbReference type="Rhea" id="RHEA-COMP:11728"/>
        <dbReference type="ChEBI" id="CHEBI:13193"/>
        <dbReference type="ChEBI" id="CHEBI:15378"/>
        <dbReference type="ChEBI" id="CHEBI:17499"/>
        <dbReference type="ChEBI" id="CHEBI:29950"/>
        <dbReference type="ChEBI" id="CHEBI:30616"/>
        <dbReference type="ChEBI" id="CHEBI:33019"/>
        <dbReference type="ChEBI" id="CHEBI:61963"/>
        <dbReference type="ChEBI" id="CHEBI:65315"/>
        <dbReference type="ChEBI" id="CHEBI:87170"/>
        <dbReference type="ChEBI" id="CHEBI:456215"/>
        <dbReference type="EC" id="2.8.1.13"/>
    </reaction>
</comment>
<dbReference type="PANTHER" id="PTHR11933:SF5">
    <property type="entry name" value="MITOCHONDRIAL TRNA-SPECIFIC 2-THIOURIDYLASE 1"/>
    <property type="match status" value="1"/>
</dbReference>
<name>A0A0D2HXV5_9BACT</name>
<keyword evidence="5 9" id="KW-0067">ATP-binding</keyword>
<dbReference type="FunCoup" id="A0A0D2HXV5">
    <property type="interactions" value="582"/>
</dbReference>
<dbReference type="PATRIC" id="fig|1429043.3.peg.1090"/>
<dbReference type="Pfam" id="PF03054">
    <property type="entry name" value="tRNA_Me_trans"/>
    <property type="match status" value="1"/>
</dbReference>
<dbReference type="GO" id="GO:0002143">
    <property type="term" value="P:tRNA wobble position uridine thiolation"/>
    <property type="evidence" value="ECO:0007669"/>
    <property type="project" value="TreeGrafter"/>
</dbReference>
<keyword evidence="3 9" id="KW-0819">tRNA processing</keyword>
<feature type="binding site" evidence="9">
    <location>
        <begin position="7"/>
        <end position="14"/>
    </location>
    <ligand>
        <name>ATP</name>
        <dbReference type="ChEBI" id="CHEBI:30616"/>
    </ligand>
</feature>
<evidence type="ECO:0000256" key="9">
    <source>
        <dbReference type="HAMAP-Rule" id="MF_00144"/>
    </source>
</evidence>
<dbReference type="Pfam" id="PF20258">
    <property type="entry name" value="tRNA_Me_trans_C"/>
    <property type="match status" value="1"/>
</dbReference>
<reference evidence="12 13" key="1">
    <citation type="submission" date="2013-11" db="EMBL/GenBank/DDBJ databases">
        <title>Metagenomic analysis of a methanogenic consortium involved in long chain n-alkane degradation.</title>
        <authorList>
            <person name="Davidova I.A."/>
            <person name="Callaghan A.V."/>
            <person name="Wawrik B."/>
            <person name="Pruitt S."/>
            <person name="Marks C."/>
            <person name="Duncan K.E."/>
            <person name="Suflita J.M."/>
        </authorList>
    </citation>
    <scope>NUCLEOTIDE SEQUENCE [LARGE SCALE GENOMIC DNA]</scope>
    <source>
        <strain evidence="12 13">SPR</strain>
    </source>
</reference>
<dbReference type="EC" id="2.8.1.13" evidence="9"/>
<feature type="site" description="Interaction with tRNA" evidence="9">
    <location>
        <position position="115"/>
    </location>
</feature>
<dbReference type="GO" id="GO:0000049">
    <property type="term" value="F:tRNA binding"/>
    <property type="evidence" value="ECO:0007669"/>
    <property type="project" value="UniProtKB-KW"/>
</dbReference>
<evidence type="ECO:0000256" key="4">
    <source>
        <dbReference type="ARBA" id="ARBA00022741"/>
    </source>
</evidence>
<dbReference type="Pfam" id="PF20259">
    <property type="entry name" value="tRNA_Me_trans_M"/>
    <property type="match status" value="1"/>
</dbReference>
<sequence length="340" mass="37133">MARIGVAISGGVDSTAALILLKEQGHEVQGFTLKLGLGPDKALEPGRQVARHLGISHTIVDVAQEFADRVAKPVAGTYAMGKTPNPCVVCNERVKIPLLLKAAREKGCEKLATGHYARLEKQDDTWLLKEGLDPQKSQAYFLARVPAEMWDHILFPLGGLTKVQAREIVQKAGIESFDSTESQDLCFLPSGGWDELLTRYGKIRPGVIQDLEGNVLAEHQGIHKYTVGQRRGIGVALGYPGYVISLDGPRAKVTVGPLESLMARGFWANKTILNSGLEEASLKVRYRYNQAGIGCRILPQADRMRVEFESPQRAAPPGQLAVIYHEDTVVGSAWITEAIF</sequence>
<dbReference type="NCBIfam" id="NF001138">
    <property type="entry name" value="PRK00143.1"/>
    <property type="match status" value="1"/>
</dbReference>
<protein>
    <recommendedName>
        <fullName evidence="9">tRNA-specific 2-thiouridylase MnmA</fullName>
        <ecNumber evidence="9">2.8.1.13</ecNumber>
    </recommendedName>
</protein>
<dbReference type="Proteomes" id="UP000032233">
    <property type="component" value="Unassembled WGS sequence"/>
</dbReference>
<feature type="region of interest" description="Interaction with tRNA" evidence="9">
    <location>
        <begin position="287"/>
        <end position="288"/>
    </location>
</feature>
<dbReference type="GO" id="GO:0005524">
    <property type="term" value="F:ATP binding"/>
    <property type="evidence" value="ECO:0007669"/>
    <property type="project" value="UniProtKB-KW"/>
</dbReference>
<evidence type="ECO:0000256" key="1">
    <source>
        <dbReference type="ARBA" id="ARBA00022555"/>
    </source>
</evidence>
<dbReference type="HAMAP" id="MF_00144">
    <property type="entry name" value="tRNA_thiouridyl_MnmA"/>
    <property type="match status" value="1"/>
</dbReference>
<dbReference type="NCBIfam" id="TIGR00420">
    <property type="entry name" value="trmU"/>
    <property type="match status" value="1"/>
</dbReference>
<dbReference type="GO" id="GO:0103016">
    <property type="term" value="F:tRNA-uridine 2-sulfurtransferase activity"/>
    <property type="evidence" value="ECO:0007669"/>
    <property type="project" value="UniProtKB-EC"/>
</dbReference>
<comment type="caution">
    <text evidence="9">Lacks conserved residue(s) required for the propagation of feature annotation.</text>
</comment>
<keyword evidence="4 9" id="KW-0547">Nucleotide-binding</keyword>
<keyword evidence="2 9" id="KW-0808">Transferase</keyword>
<dbReference type="SUPFAM" id="SSF52402">
    <property type="entry name" value="Adenine nucleotide alpha hydrolases-like"/>
    <property type="match status" value="1"/>
</dbReference>
<evidence type="ECO:0000256" key="2">
    <source>
        <dbReference type="ARBA" id="ARBA00022679"/>
    </source>
</evidence>
<evidence type="ECO:0000259" key="11">
    <source>
        <dbReference type="Pfam" id="PF20259"/>
    </source>
</evidence>
<dbReference type="InterPro" id="IPR004506">
    <property type="entry name" value="MnmA-like"/>
</dbReference>
<dbReference type="PANTHER" id="PTHR11933">
    <property type="entry name" value="TRNA 5-METHYLAMINOMETHYL-2-THIOURIDYLATE -METHYLTRANSFERASE"/>
    <property type="match status" value="1"/>
</dbReference>
<evidence type="ECO:0000256" key="8">
    <source>
        <dbReference type="ARBA" id="ARBA00051542"/>
    </source>
</evidence>
<evidence type="ECO:0000259" key="10">
    <source>
        <dbReference type="Pfam" id="PF20258"/>
    </source>
</evidence>
<feature type="binding site" evidence="9">
    <location>
        <position position="33"/>
    </location>
    <ligand>
        <name>ATP</name>
        <dbReference type="ChEBI" id="CHEBI:30616"/>
    </ligand>
</feature>
<keyword evidence="9" id="KW-0963">Cytoplasm</keyword>
<dbReference type="GO" id="GO:0005737">
    <property type="term" value="C:cytoplasm"/>
    <property type="evidence" value="ECO:0007669"/>
    <property type="project" value="UniProtKB-SubCell"/>
</dbReference>
<feature type="domain" description="tRNA-specific 2-thiouridylase MnmA-like C-terminal" evidence="10">
    <location>
        <begin position="278"/>
        <end position="335"/>
    </location>
</feature>
<organism evidence="12 13">
    <name type="scientific">Dethiosulfatarculus sandiegensis</name>
    <dbReference type="NCBI Taxonomy" id="1429043"/>
    <lineage>
        <taxon>Bacteria</taxon>
        <taxon>Pseudomonadati</taxon>
        <taxon>Thermodesulfobacteriota</taxon>
        <taxon>Desulfarculia</taxon>
        <taxon>Desulfarculales</taxon>
        <taxon>Desulfarculaceae</taxon>
        <taxon>Dethiosulfatarculus</taxon>
    </lineage>
</organism>
<dbReference type="InterPro" id="IPR014729">
    <property type="entry name" value="Rossmann-like_a/b/a_fold"/>
</dbReference>
<dbReference type="InParanoid" id="A0A0D2HXV5"/>
<dbReference type="RefSeq" id="WP_044347080.1">
    <property type="nucleotide sequence ID" value="NZ_AZAC01000004.1"/>
</dbReference>
<comment type="similarity">
    <text evidence="9">Belongs to the MnmA/TRMU family.</text>
</comment>
<gene>
    <name evidence="9" type="primary">mnmA</name>
    <name evidence="12" type="ORF">X474_05125</name>
</gene>
<keyword evidence="6 9" id="KW-0694">RNA-binding</keyword>
<dbReference type="InterPro" id="IPR046885">
    <property type="entry name" value="MnmA-like_C"/>
</dbReference>
<comment type="subcellular location">
    <subcellularLocation>
        <location evidence="9">Cytoplasm</location>
    </subcellularLocation>
</comment>
<dbReference type="InterPro" id="IPR046884">
    <property type="entry name" value="MnmA-like_central"/>
</dbReference>
<dbReference type="Gene3D" id="2.40.30.10">
    <property type="entry name" value="Translation factors"/>
    <property type="match status" value="1"/>
</dbReference>
<dbReference type="AlphaFoldDB" id="A0A0D2HXV5"/>
<accession>A0A0D2HXV5</accession>
<feature type="active site" description="Nucleophile" evidence="9">
    <location>
        <position position="90"/>
    </location>
</feature>
<evidence type="ECO:0000256" key="6">
    <source>
        <dbReference type="ARBA" id="ARBA00022884"/>
    </source>
</evidence>
<dbReference type="STRING" id="1429043.X474_05125"/>
<feature type="domain" description="tRNA-specific 2-thiouridylase MnmA-like central" evidence="11">
    <location>
        <begin position="196"/>
        <end position="256"/>
    </location>
</feature>
<comment type="function">
    <text evidence="9">Catalyzes the 2-thiolation of uridine at the wobble position (U34) of tRNA, leading to the formation of s(2)U34.</text>
</comment>
<evidence type="ECO:0000256" key="3">
    <source>
        <dbReference type="ARBA" id="ARBA00022694"/>
    </source>
</evidence>
<feature type="active site" description="Cysteine persulfide intermediate" evidence="9">
    <location>
        <position position="186"/>
    </location>
</feature>
<evidence type="ECO:0000256" key="5">
    <source>
        <dbReference type="ARBA" id="ARBA00022840"/>
    </source>
</evidence>
<keyword evidence="1 9" id="KW-0820">tRNA-binding</keyword>
<evidence type="ECO:0000313" key="12">
    <source>
        <dbReference type="EMBL" id="KIX15133.1"/>
    </source>
</evidence>